<dbReference type="AlphaFoldDB" id="A0A4Y4CXF8"/>
<evidence type="ECO:0000313" key="8">
    <source>
        <dbReference type="Proteomes" id="UP000318422"/>
    </source>
</evidence>
<gene>
    <name evidence="7" type="ORF">ZRA01_17900</name>
</gene>
<evidence type="ECO:0000256" key="5">
    <source>
        <dbReference type="SAM" id="Phobius"/>
    </source>
</evidence>
<keyword evidence="8" id="KW-1185">Reference proteome</keyword>
<evidence type="ECO:0000256" key="4">
    <source>
        <dbReference type="ARBA" id="ARBA00023136"/>
    </source>
</evidence>
<feature type="transmembrane region" description="Helical" evidence="5">
    <location>
        <begin position="27"/>
        <end position="46"/>
    </location>
</feature>
<dbReference type="PANTHER" id="PTHR33507:SF3">
    <property type="entry name" value="INNER MEMBRANE PROTEIN YBBJ"/>
    <property type="match status" value="1"/>
</dbReference>
<feature type="transmembrane region" description="Helical" evidence="5">
    <location>
        <begin position="6"/>
        <end position="22"/>
    </location>
</feature>
<keyword evidence="2 5" id="KW-0812">Transmembrane</keyword>
<sequence>MDFEWWHWIVLGIALVIAELAVPAFFVIWFGLGALLVGLLLLVAPLGATAQIGLWIVASVAMVGLWFRVFKSGEYLRSRTQVGQSDGDTLGEIGLMTKPTEAFARGKVRFQKPVLGAEEWECVADAPIAMGERVRVVAIEGSFLKVVKA</sequence>
<reference evidence="7 8" key="1">
    <citation type="submission" date="2019-06" db="EMBL/GenBank/DDBJ databases">
        <title>Whole genome shotgun sequence of Zoogloea ramigera NBRC 15342.</title>
        <authorList>
            <person name="Hosoyama A."/>
            <person name="Uohara A."/>
            <person name="Ohji S."/>
            <person name="Ichikawa N."/>
        </authorList>
    </citation>
    <scope>NUCLEOTIDE SEQUENCE [LARGE SCALE GENOMIC DNA]</scope>
    <source>
        <strain evidence="7 8">NBRC 15342</strain>
    </source>
</reference>
<keyword evidence="4 5" id="KW-0472">Membrane</keyword>
<evidence type="ECO:0000313" key="7">
    <source>
        <dbReference type="EMBL" id="GEC95717.1"/>
    </source>
</evidence>
<evidence type="ECO:0000259" key="6">
    <source>
        <dbReference type="Pfam" id="PF01957"/>
    </source>
</evidence>
<dbReference type="Proteomes" id="UP000318422">
    <property type="component" value="Unassembled WGS sequence"/>
</dbReference>
<dbReference type="Gene3D" id="2.40.50.140">
    <property type="entry name" value="Nucleic acid-binding proteins"/>
    <property type="match status" value="1"/>
</dbReference>
<comment type="subcellular location">
    <subcellularLocation>
        <location evidence="1">Membrane</location>
        <topology evidence="1">Multi-pass membrane protein</topology>
    </subcellularLocation>
</comment>
<dbReference type="InterPro" id="IPR052165">
    <property type="entry name" value="Membrane_assoc_protease"/>
</dbReference>
<dbReference type="EMBL" id="BJNV01000025">
    <property type="protein sequence ID" value="GEC95717.1"/>
    <property type="molecule type" value="Genomic_DNA"/>
</dbReference>
<comment type="caution">
    <text evidence="7">The sequence shown here is derived from an EMBL/GenBank/DDBJ whole genome shotgun (WGS) entry which is preliminary data.</text>
</comment>
<keyword evidence="3 5" id="KW-1133">Transmembrane helix</keyword>
<protein>
    <submittedName>
        <fullName evidence="7">Membrane protein</fullName>
    </submittedName>
</protein>
<proteinExistence type="predicted"/>
<feature type="transmembrane region" description="Helical" evidence="5">
    <location>
        <begin position="52"/>
        <end position="70"/>
    </location>
</feature>
<dbReference type="GO" id="GO:0005886">
    <property type="term" value="C:plasma membrane"/>
    <property type="evidence" value="ECO:0007669"/>
    <property type="project" value="TreeGrafter"/>
</dbReference>
<dbReference type="OrthoDB" id="8536525at2"/>
<evidence type="ECO:0000256" key="3">
    <source>
        <dbReference type="ARBA" id="ARBA00022989"/>
    </source>
</evidence>
<evidence type="ECO:0000256" key="1">
    <source>
        <dbReference type="ARBA" id="ARBA00004141"/>
    </source>
</evidence>
<dbReference type="RefSeq" id="WP_141351414.1">
    <property type="nucleotide sequence ID" value="NZ_BJNV01000025.1"/>
</dbReference>
<dbReference type="Pfam" id="PF01957">
    <property type="entry name" value="NfeD"/>
    <property type="match status" value="1"/>
</dbReference>
<organism evidence="7 8">
    <name type="scientific">Zoogloea ramigera</name>
    <dbReference type="NCBI Taxonomy" id="350"/>
    <lineage>
        <taxon>Bacteria</taxon>
        <taxon>Pseudomonadati</taxon>
        <taxon>Pseudomonadota</taxon>
        <taxon>Betaproteobacteria</taxon>
        <taxon>Rhodocyclales</taxon>
        <taxon>Zoogloeaceae</taxon>
        <taxon>Zoogloea</taxon>
    </lineage>
</organism>
<dbReference type="InterPro" id="IPR002810">
    <property type="entry name" value="NfeD-like_C"/>
</dbReference>
<feature type="domain" description="NfeD-like C-terminal" evidence="6">
    <location>
        <begin position="90"/>
        <end position="148"/>
    </location>
</feature>
<dbReference type="InterPro" id="IPR012340">
    <property type="entry name" value="NA-bd_OB-fold"/>
</dbReference>
<accession>A0A4Y4CXF8</accession>
<dbReference type="SUPFAM" id="SSF141322">
    <property type="entry name" value="NfeD domain-like"/>
    <property type="match status" value="1"/>
</dbReference>
<dbReference type="PANTHER" id="PTHR33507">
    <property type="entry name" value="INNER MEMBRANE PROTEIN YBBJ"/>
    <property type="match status" value="1"/>
</dbReference>
<evidence type="ECO:0000256" key="2">
    <source>
        <dbReference type="ARBA" id="ARBA00022692"/>
    </source>
</evidence>
<name>A0A4Y4CXF8_ZOORA</name>